<protein>
    <submittedName>
        <fullName evidence="3">Glycogen synthase</fullName>
    </submittedName>
</protein>
<evidence type="ECO:0000313" key="4">
    <source>
        <dbReference type="Proteomes" id="UP000248863"/>
    </source>
</evidence>
<evidence type="ECO:0000313" key="3">
    <source>
        <dbReference type="EMBL" id="RAI31719.1"/>
    </source>
</evidence>
<dbReference type="Pfam" id="PF13439">
    <property type="entry name" value="Glyco_transf_4"/>
    <property type="match status" value="1"/>
</dbReference>
<dbReference type="InterPro" id="IPR001296">
    <property type="entry name" value="Glyco_trans_1"/>
</dbReference>
<dbReference type="InterPro" id="IPR011875">
    <property type="entry name" value="M1P_synthase"/>
</dbReference>
<dbReference type="InterPro" id="IPR028098">
    <property type="entry name" value="Glyco_trans_4-like_N"/>
</dbReference>
<dbReference type="CDD" id="cd03801">
    <property type="entry name" value="GT4_PimA-like"/>
    <property type="match status" value="1"/>
</dbReference>
<comment type="caution">
    <text evidence="3">The sequence shown here is derived from an EMBL/GenBank/DDBJ whole genome shotgun (WGS) entry which is preliminary data.</text>
</comment>
<dbReference type="EMBL" id="NPEU01000479">
    <property type="protein sequence ID" value="RAI31719.1"/>
    <property type="molecule type" value="Genomic_DNA"/>
</dbReference>
<dbReference type="GO" id="GO:0016757">
    <property type="term" value="F:glycosyltransferase activity"/>
    <property type="evidence" value="ECO:0007669"/>
    <property type="project" value="InterPro"/>
</dbReference>
<dbReference type="NCBIfam" id="TIGR02149">
    <property type="entry name" value="glgA_Coryne"/>
    <property type="match status" value="1"/>
</dbReference>
<evidence type="ECO:0000259" key="2">
    <source>
        <dbReference type="Pfam" id="PF13439"/>
    </source>
</evidence>
<dbReference type="SUPFAM" id="SSF53756">
    <property type="entry name" value="UDP-Glycosyltransferase/glycogen phosphorylase"/>
    <property type="match status" value="1"/>
</dbReference>
<accession>A0A327JYZ6</accession>
<evidence type="ECO:0000259" key="1">
    <source>
        <dbReference type="Pfam" id="PF00534"/>
    </source>
</evidence>
<dbReference type="OrthoDB" id="9790710at2"/>
<dbReference type="GO" id="GO:0009250">
    <property type="term" value="P:glucan biosynthetic process"/>
    <property type="evidence" value="ECO:0007669"/>
    <property type="project" value="InterPro"/>
</dbReference>
<dbReference type="PANTHER" id="PTHR12526">
    <property type="entry name" value="GLYCOSYLTRANSFERASE"/>
    <property type="match status" value="1"/>
</dbReference>
<sequence>MRVLLTTNEYPPYVYGGAGVHVEYLSRELAKLTPVEVRTFHDQTLDDGQLHVRGIKVDTTLFAGCPQTYVSPLKALSTCLAFMGQGIGNELEGNVEIIHCHTWYTHFSGLLAKILYNIPMVITVHSLEPLRPWKRDQLGHGYDLSRWIEKNALETADAVIAVSKSTQEDILRLFDVPAERVHIIPNGIDTDEYKKIHAPEVLTRLGVDPDRPYVLFVGRITRQKGLYYLLQAIPQLDPSLQVVLCAGDADTLALQRETEEIVAELQRNREGVIWLSKMLPRADTIALYSHATVFCCPSIYEPFGIINLEAMACGTPVVGSAVGGIKEVVVDDVTGILVDPNLSPEPPHDPMAPARFERGLADGVNRIARDPALRARMAEAGRARVEQNYSWRSVAKKTYDLYLQLRANRKATSQ</sequence>
<dbReference type="Proteomes" id="UP000248863">
    <property type="component" value="Unassembled WGS sequence"/>
</dbReference>
<feature type="domain" description="Glycosyltransferase subfamily 4-like N-terminal" evidence="2">
    <location>
        <begin position="15"/>
        <end position="192"/>
    </location>
</feature>
<reference evidence="3 4" key="1">
    <citation type="submission" date="2017-07" db="EMBL/GenBank/DDBJ databases">
        <title>Draft Genome Sequences of Select Purple Nonsulfur Bacteria.</title>
        <authorList>
            <person name="Lasarre B."/>
            <person name="Mckinlay J.B."/>
        </authorList>
    </citation>
    <scope>NUCLEOTIDE SEQUENCE [LARGE SCALE GENOMIC DNA]</scope>
    <source>
        <strain evidence="3 4">DSM 11907</strain>
    </source>
</reference>
<name>A0A327JYZ6_9BRAD</name>
<gene>
    <name evidence="3" type="ORF">CH338_25370</name>
</gene>
<dbReference type="Gene3D" id="3.40.50.2000">
    <property type="entry name" value="Glycogen Phosphorylase B"/>
    <property type="match status" value="2"/>
</dbReference>
<organism evidence="3 4">
    <name type="scientific">Rhodoplanes elegans</name>
    <dbReference type="NCBI Taxonomy" id="29408"/>
    <lineage>
        <taxon>Bacteria</taxon>
        <taxon>Pseudomonadati</taxon>
        <taxon>Pseudomonadota</taxon>
        <taxon>Alphaproteobacteria</taxon>
        <taxon>Hyphomicrobiales</taxon>
        <taxon>Nitrobacteraceae</taxon>
        <taxon>Rhodoplanes</taxon>
    </lineage>
</organism>
<dbReference type="RefSeq" id="WP_111359832.1">
    <property type="nucleotide sequence ID" value="NZ_NHSK01000137.1"/>
</dbReference>
<dbReference type="Pfam" id="PF00534">
    <property type="entry name" value="Glycos_transf_1"/>
    <property type="match status" value="1"/>
</dbReference>
<keyword evidence="4" id="KW-1185">Reference proteome</keyword>
<feature type="domain" description="Glycosyl transferase family 1" evidence="1">
    <location>
        <begin position="205"/>
        <end position="382"/>
    </location>
</feature>
<dbReference type="AlphaFoldDB" id="A0A327JYZ6"/>
<proteinExistence type="predicted"/>
<dbReference type="PANTHER" id="PTHR12526:SF590">
    <property type="entry name" value="ALPHA-MALTOSE-1-PHOSPHATE SYNTHASE"/>
    <property type="match status" value="1"/>
</dbReference>